<dbReference type="Proteomes" id="UP001343257">
    <property type="component" value="Unassembled WGS sequence"/>
</dbReference>
<reference evidence="2 3" key="1">
    <citation type="submission" date="2023-03" db="EMBL/GenBank/DDBJ databases">
        <title>Bacillus Genome Sequencing.</title>
        <authorList>
            <person name="Dunlap C."/>
        </authorList>
    </citation>
    <scope>NUCLEOTIDE SEQUENCE [LARGE SCALE GENOMIC DNA]</scope>
    <source>
        <strain evidence="2 3">NRS-52</strain>
    </source>
</reference>
<evidence type="ECO:0000313" key="2">
    <source>
        <dbReference type="EMBL" id="MED5016568.1"/>
    </source>
</evidence>
<dbReference type="GO" id="GO:0016740">
    <property type="term" value="F:transferase activity"/>
    <property type="evidence" value="ECO:0007669"/>
    <property type="project" value="UniProtKB-KW"/>
</dbReference>
<keyword evidence="3" id="KW-1185">Reference proteome</keyword>
<feature type="domain" description="Aminoglycoside phosphotransferase" evidence="1">
    <location>
        <begin position="116"/>
        <end position="188"/>
    </location>
</feature>
<comment type="caution">
    <text evidence="2">The sequence shown here is derived from an EMBL/GenBank/DDBJ whole genome shotgun (WGS) entry which is preliminary data.</text>
</comment>
<keyword evidence="2" id="KW-0808">Transferase</keyword>
<dbReference type="EMBL" id="JARTLD010000009">
    <property type="protein sequence ID" value="MED5016568.1"/>
    <property type="molecule type" value="Genomic_DNA"/>
</dbReference>
<dbReference type="InterPro" id="IPR011009">
    <property type="entry name" value="Kinase-like_dom_sf"/>
</dbReference>
<dbReference type="Gene3D" id="3.90.1200.10">
    <property type="match status" value="1"/>
</dbReference>
<dbReference type="RefSeq" id="WP_328275745.1">
    <property type="nucleotide sequence ID" value="NZ_JARTLD010000009.1"/>
</dbReference>
<gene>
    <name evidence="2" type="ORF">P9847_04520</name>
</gene>
<dbReference type="EC" id="2.7.1.-" evidence="2"/>
<name>A0ABU6PNV9_9BACL</name>
<organism evidence="2 3">
    <name type="scientific">Paenibacillus chibensis</name>
    <dbReference type="NCBI Taxonomy" id="59846"/>
    <lineage>
        <taxon>Bacteria</taxon>
        <taxon>Bacillati</taxon>
        <taxon>Bacillota</taxon>
        <taxon>Bacilli</taxon>
        <taxon>Bacillales</taxon>
        <taxon>Paenibacillaceae</taxon>
        <taxon>Paenibacillus</taxon>
    </lineage>
</organism>
<dbReference type="Pfam" id="PF01636">
    <property type="entry name" value="APH"/>
    <property type="match status" value="1"/>
</dbReference>
<accession>A0ABU6PNV9</accession>
<evidence type="ECO:0000313" key="3">
    <source>
        <dbReference type="Proteomes" id="UP001343257"/>
    </source>
</evidence>
<proteinExistence type="predicted"/>
<dbReference type="InterPro" id="IPR002575">
    <property type="entry name" value="Aminoglycoside_PTrfase"/>
</dbReference>
<evidence type="ECO:0000259" key="1">
    <source>
        <dbReference type="Pfam" id="PF01636"/>
    </source>
</evidence>
<sequence>MSEHEELLDGGNINKVVRVGGTVRREAKPNLYVYDLLQHLEMRGFSYSPRYLGQDDKGREVLSYLEGDVPGNSYPDIEPYMWSDEAFIALAKLLRSYHDATVGFITSNESIHNYPNAALHEVVCHNDAALYNVVFKDKQPAGMIDFDMAGPGPRLWDIVYTLYTSVPLASFSPDEPNREVVDYHRESHASERKRRIELFCNAYGMEVPLDLKDWVISRIKFMCTTLSEGARSGDPAFVKLVEEGHLAHYEKEIKFLEKHFEDWG</sequence>
<protein>
    <submittedName>
        <fullName evidence="2">Aminoglycoside phosphotransferase family protein</fullName>
        <ecNumber evidence="2">2.7.1.-</ecNumber>
    </submittedName>
</protein>
<dbReference type="SUPFAM" id="SSF56112">
    <property type="entry name" value="Protein kinase-like (PK-like)"/>
    <property type="match status" value="1"/>
</dbReference>